<organism evidence="2">
    <name type="scientific">uncultured Rubrobacteraceae bacterium</name>
    <dbReference type="NCBI Taxonomy" id="349277"/>
    <lineage>
        <taxon>Bacteria</taxon>
        <taxon>Bacillati</taxon>
        <taxon>Actinomycetota</taxon>
        <taxon>Rubrobacteria</taxon>
        <taxon>Rubrobacterales</taxon>
        <taxon>Rubrobacteraceae</taxon>
        <taxon>environmental samples</taxon>
    </lineage>
</organism>
<reference evidence="2" key="1">
    <citation type="submission" date="2020-02" db="EMBL/GenBank/DDBJ databases">
        <authorList>
            <person name="Meier V. D."/>
        </authorList>
    </citation>
    <scope>NUCLEOTIDE SEQUENCE</scope>
    <source>
        <strain evidence="2">AVDCRST_MAG03</strain>
    </source>
</reference>
<protein>
    <submittedName>
        <fullName evidence="2">Thioredoxin</fullName>
    </submittedName>
</protein>
<feature type="region of interest" description="Disordered" evidence="1">
    <location>
        <begin position="36"/>
        <end position="103"/>
    </location>
</feature>
<dbReference type="EMBL" id="CADCUT010000058">
    <property type="protein sequence ID" value="CAA9398362.1"/>
    <property type="molecule type" value="Genomic_DNA"/>
</dbReference>
<gene>
    <name evidence="2" type="ORF">AVDCRST_MAG03-1014</name>
</gene>
<proteinExistence type="predicted"/>
<accession>A0A6J4NV53</accession>
<feature type="compositionally biased region" description="Basic and acidic residues" evidence="1">
    <location>
        <begin position="38"/>
        <end position="69"/>
    </location>
</feature>
<sequence>GGCRGNGRLFRERRSTVREAGYSRFLGAVVRALQEDLADPRRDERGARRRAVREAERRRQPADGHELQHLQHPHHRALRGRRGQGAGRRRPAEAPALGAARPV</sequence>
<feature type="compositionally biased region" description="Low complexity" evidence="1">
    <location>
        <begin position="93"/>
        <end position="103"/>
    </location>
</feature>
<dbReference type="AlphaFoldDB" id="A0A6J4NV53"/>
<feature type="non-terminal residue" evidence="2">
    <location>
        <position position="103"/>
    </location>
</feature>
<evidence type="ECO:0000313" key="2">
    <source>
        <dbReference type="EMBL" id="CAA9398362.1"/>
    </source>
</evidence>
<feature type="non-terminal residue" evidence="2">
    <location>
        <position position="1"/>
    </location>
</feature>
<feature type="compositionally biased region" description="Basic residues" evidence="1">
    <location>
        <begin position="71"/>
        <end position="82"/>
    </location>
</feature>
<name>A0A6J4NV53_9ACTN</name>
<evidence type="ECO:0000256" key="1">
    <source>
        <dbReference type="SAM" id="MobiDB-lite"/>
    </source>
</evidence>